<keyword evidence="3" id="KW-0238">DNA-binding</keyword>
<keyword evidence="10" id="KW-1185">Reference proteome</keyword>
<dbReference type="Proteomes" id="UP000494163">
    <property type="component" value="Chromosome 3R"/>
</dbReference>
<evidence type="ECO:0000313" key="9">
    <source>
        <dbReference type="EMBL" id="ALC47210.1"/>
    </source>
</evidence>
<dbReference type="GO" id="GO:0042796">
    <property type="term" value="P:snRNA transcription by RNA polymerase III"/>
    <property type="evidence" value="ECO:0007669"/>
    <property type="project" value="TreeGrafter"/>
</dbReference>
<dbReference type="OMA" id="DGRSCPN"/>
<organism evidence="9 10">
    <name type="scientific">Drosophila busckii</name>
    <name type="common">Fruit fly</name>
    <dbReference type="NCBI Taxonomy" id="30019"/>
    <lineage>
        <taxon>Eukaryota</taxon>
        <taxon>Metazoa</taxon>
        <taxon>Ecdysozoa</taxon>
        <taxon>Arthropoda</taxon>
        <taxon>Hexapoda</taxon>
        <taxon>Insecta</taxon>
        <taxon>Pterygota</taxon>
        <taxon>Neoptera</taxon>
        <taxon>Endopterygota</taxon>
        <taxon>Diptera</taxon>
        <taxon>Brachycera</taxon>
        <taxon>Muscomorpha</taxon>
        <taxon>Ephydroidea</taxon>
        <taxon>Drosophilidae</taxon>
        <taxon>Drosophila</taxon>
    </lineage>
</organism>
<evidence type="ECO:0000256" key="1">
    <source>
        <dbReference type="ARBA" id="ARBA00004123"/>
    </source>
</evidence>
<dbReference type="GO" id="GO:0001006">
    <property type="term" value="F:RNA polymerase III type 3 promoter sequence-specific DNA binding"/>
    <property type="evidence" value="ECO:0007669"/>
    <property type="project" value="TreeGrafter"/>
</dbReference>
<dbReference type="GO" id="GO:0019185">
    <property type="term" value="C:snRNA-activating protein complex"/>
    <property type="evidence" value="ECO:0007669"/>
    <property type="project" value="TreeGrafter"/>
</dbReference>
<keyword evidence="2" id="KW-0805">Transcription regulation</keyword>
<feature type="domain" description="HTH myb-type" evidence="8">
    <location>
        <begin position="356"/>
        <end position="406"/>
    </location>
</feature>
<dbReference type="AlphaFoldDB" id="A0A0M4ERN3"/>
<dbReference type="PANTHER" id="PTHR46621">
    <property type="entry name" value="SNRNA-ACTIVATING PROTEIN COMPLEX SUBUNIT 4"/>
    <property type="match status" value="1"/>
</dbReference>
<evidence type="ECO:0000256" key="5">
    <source>
        <dbReference type="ARBA" id="ARBA00023242"/>
    </source>
</evidence>
<dbReference type="OrthoDB" id="2143914at2759"/>
<protein>
    <submittedName>
        <fullName evidence="9">Pbp95</fullName>
    </submittedName>
</protein>
<dbReference type="PANTHER" id="PTHR46621:SF1">
    <property type="entry name" value="SNRNA-ACTIVATING PROTEIN COMPLEX SUBUNIT 4"/>
    <property type="match status" value="1"/>
</dbReference>
<keyword evidence="5" id="KW-0539">Nucleus</keyword>
<feature type="region of interest" description="Disordered" evidence="6">
    <location>
        <begin position="655"/>
        <end position="698"/>
    </location>
</feature>
<dbReference type="CDD" id="cd00167">
    <property type="entry name" value="SANT"/>
    <property type="match status" value="4"/>
</dbReference>
<dbReference type="InterPro" id="IPR001005">
    <property type="entry name" value="SANT/Myb"/>
</dbReference>
<feature type="domain" description="Myb-like" evidence="7">
    <location>
        <begin position="352"/>
        <end position="398"/>
    </location>
</feature>
<dbReference type="SUPFAM" id="SSF46689">
    <property type="entry name" value="Homeodomain-like"/>
    <property type="match status" value="3"/>
</dbReference>
<dbReference type="SMART" id="SM00717">
    <property type="entry name" value="SANT"/>
    <property type="match status" value="5"/>
</dbReference>
<dbReference type="Gene3D" id="1.10.10.60">
    <property type="entry name" value="Homeodomain-like"/>
    <property type="match status" value="3"/>
</dbReference>
<reference evidence="9 10" key="1">
    <citation type="submission" date="2015-08" db="EMBL/GenBank/DDBJ databases">
        <title>Ancestral chromatin configuration constrains chromatin evolution on differentiating sex chromosomes in Drosophila.</title>
        <authorList>
            <person name="Zhou Q."/>
            <person name="Bachtrog D."/>
        </authorList>
    </citation>
    <scope>NUCLEOTIDE SEQUENCE [LARGE SCALE GENOMIC DNA]</scope>
    <source>
        <tissue evidence="9">Whole larvae</tissue>
    </source>
</reference>
<feature type="compositionally biased region" description="Basic and acidic residues" evidence="6">
    <location>
        <begin position="680"/>
        <end position="698"/>
    </location>
</feature>
<dbReference type="GO" id="GO:0042795">
    <property type="term" value="P:snRNA transcription by RNA polymerase II"/>
    <property type="evidence" value="ECO:0007669"/>
    <property type="project" value="TreeGrafter"/>
</dbReference>
<evidence type="ECO:0000256" key="3">
    <source>
        <dbReference type="ARBA" id="ARBA00023125"/>
    </source>
</evidence>
<sequence>MQRRLEQLRRRMIELLQLVRERYARNEQILIRRQCRRAASSTDGPAAADNINKSGAVLRGGTFRFKGNLYFRDVDGRSCPNNEDYEKRCYTEMFPTDFDMRSKHVWTVLDKRNVVMGIKQQLVEHASFGTLPSDQARKRKRIAAHEQTISNLLGAADSSFSIDWHQISSLDVDHRHSPYSCEAMWLVYLQPQLKRDDWSPDEDEQLLAAARKHALQDWQAIAAAVPQRSDYQCFVRRQTTLRLQLEPTSNYKWVHEDNERLRKVVLRNTVNGVINWSQVVEHFPGRSRSTLIGRYTYVLHPSISREPFTPKEDFQLFAAYEEYNGKFNCFPRTLFPNRSLAQLRTRYHNVLAQRNKTDCWSVDDDTKLMDFVGNHGPQWVNCANFLGNHTRTSCRTRFLVIKRFLEQNSHATVADIPRRKCHKNAQVTPENWLQRLEEWQKDPSALIDETALSKRSNRAKRPRREPMQQRLAPLRGLELQFYEYFKYAYNLNLNVPQATPLLLPSNTNNLQMVMRALSIEVPISTAVKIVNCPTLPKALNRCYKKLFRQLSVHSTSAAPALLLPPNWCTMTGFRAICIHSVLSSKKARAESTLDYDESQAAVQLFRQRLRSLFYRTTLLSRLETSMFEELPAALSVESRLTANYNSEAPATPALAKAAHPTDELSSAKHSSRSLVEELELEHHSPKSEPTELIKQEFG</sequence>
<evidence type="ECO:0000256" key="4">
    <source>
        <dbReference type="ARBA" id="ARBA00023163"/>
    </source>
</evidence>
<gene>
    <name evidence="9" type="ORF">Dbus_chr3Rg1960</name>
</gene>
<accession>A0A0M4ERN3</accession>
<dbReference type="InterPro" id="IPR017930">
    <property type="entry name" value="Myb_dom"/>
</dbReference>
<name>A0A0M4ERN3_DROBS</name>
<evidence type="ECO:0000259" key="8">
    <source>
        <dbReference type="PROSITE" id="PS51294"/>
    </source>
</evidence>
<feature type="domain" description="Myb-like" evidence="7">
    <location>
        <begin position="190"/>
        <end position="241"/>
    </location>
</feature>
<feature type="domain" description="HTH myb-type" evidence="8">
    <location>
        <begin position="190"/>
        <end position="245"/>
    </location>
</feature>
<dbReference type="GO" id="GO:0000978">
    <property type="term" value="F:RNA polymerase II cis-regulatory region sequence-specific DNA binding"/>
    <property type="evidence" value="ECO:0007669"/>
    <property type="project" value="TreeGrafter"/>
</dbReference>
<keyword evidence="4" id="KW-0804">Transcription</keyword>
<dbReference type="Pfam" id="PF13921">
    <property type="entry name" value="Myb_DNA-bind_6"/>
    <property type="match status" value="1"/>
</dbReference>
<dbReference type="PROSITE" id="PS50090">
    <property type="entry name" value="MYB_LIKE"/>
    <property type="match status" value="2"/>
</dbReference>
<dbReference type="SMR" id="A0A0M4ERN3"/>
<dbReference type="PROSITE" id="PS51294">
    <property type="entry name" value="HTH_MYB"/>
    <property type="match status" value="2"/>
</dbReference>
<dbReference type="GO" id="GO:0005634">
    <property type="term" value="C:nucleus"/>
    <property type="evidence" value="ECO:0007669"/>
    <property type="project" value="UniProtKB-SubCell"/>
</dbReference>
<evidence type="ECO:0000256" key="6">
    <source>
        <dbReference type="SAM" id="MobiDB-lite"/>
    </source>
</evidence>
<comment type="subcellular location">
    <subcellularLocation>
        <location evidence="1">Nucleus</location>
    </subcellularLocation>
</comment>
<proteinExistence type="predicted"/>
<dbReference type="EMBL" id="CP012526">
    <property type="protein sequence ID" value="ALC47210.1"/>
    <property type="molecule type" value="Genomic_DNA"/>
</dbReference>
<evidence type="ECO:0000313" key="10">
    <source>
        <dbReference type="Proteomes" id="UP000494163"/>
    </source>
</evidence>
<evidence type="ECO:0000259" key="7">
    <source>
        <dbReference type="PROSITE" id="PS50090"/>
    </source>
</evidence>
<dbReference type="InterPro" id="IPR009057">
    <property type="entry name" value="Homeodomain-like_sf"/>
</dbReference>
<dbReference type="InterPro" id="IPR051575">
    <property type="entry name" value="Myb-like_DNA-bd"/>
</dbReference>
<evidence type="ECO:0000256" key="2">
    <source>
        <dbReference type="ARBA" id="ARBA00023015"/>
    </source>
</evidence>
<dbReference type="STRING" id="30019.A0A0M4ERN3"/>
<dbReference type="Pfam" id="PF00249">
    <property type="entry name" value="Myb_DNA-binding"/>
    <property type="match status" value="2"/>
</dbReference>